<gene>
    <name evidence="2" type="ORF">CYR75_05450</name>
</gene>
<dbReference type="InterPro" id="IPR009937">
    <property type="entry name" value="Phage_holin_3_6"/>
</dbReference>
<proteinExistence type="predicted"/>
<dbReference type="Pfam" id="PF07332">
    <property type="entry name" value="Phage_holin_3_6"/>
    <property type="match status" value="1"/>
</dbReference>
<organism evidence="2 3">
    <name type="scientific">Paracoccus jeotgali</name>
    <dbReference type="NCBI Taxonomy" id="2065379"/>
    <lineage>
        <taxon>Bacteria</taxon>
        <taxon>Pseudomonadati</taxon>
        <taxon>Pseudomonadota</taxon>
        <taxon>Alphaproteobacteria</taxon>
        <taxon>Rhodobacterales</taxon>
        <taxon>Paracoccaceae</taxon>
        <taxon>Paracoccus</taxon>
    </lineage>
</organism>
<dbReference type="EMBL" id="CP025583">
    <property type="protein sequence ID" value="AUM73804.1"/>
    <property type="molecule type" value="Genomic_DNA"/>
</dbReference>
<feature type="transmembrane region" description="Helical" evidence="1">
    <location>
        <begin position="21"/>
        <end position="44"/>
    </location>
</feature>
<keyword evidence="1" id="KW-0812">Transmembrane</keyword>
<accession>A0A2K9MDX7</accession>
<protein>
    <recommendedName>
        <fullName evidence="4">Phage holin family protein</fullName>
    </recommendedName>
</protein>
<sequence length="221" mass="23692">MFDYVNKLQLALGDKARRTGLKAGAGAALLVGAGFLVAALWSWLAWNLELGPALASLIIAVLFMVIGGIIWMMAKAQHHPMPTTDELKHEVEARLALATDAALDKAKFKAEEAMDSAQARVVSLYDQATGKVRRVVNRTEDKARDLASDAEQMAGTAARKVGLTDDNIDAMRDTVDRAVHSRAAPGIGVAGAFAIGIAIASALKGRSDDDEYDDFDDYDYV</sequence>
<keyword evidence="1" id="KW-1133">Transmembrane helix</keyword>
<dbReference type="Proteomes" id="UP000234882">
    <property type="component" value="Chromosome"/>
</dbReference>
<dbReference type="OrthoDB" id="7773672at2"/>
<evidence type="ECO:0000313" key="3">
    <source>
        <dbReference type="Proteomes" id="UP000234882"/>
    </source>
</evidence>
<evidence type="ECO:0008006" key="4">
    <source>
        <dbReference type="Google" id="ProtNLM"/>
    </source>
</evidence>
<keyword evidence="3" id="KW-1185">Reference proteome</keyword>
<dbReference type="AlphaFoldDB" id="A0A2K9MDX7"/>
<dbReference type="RefSeq" id="WP_101499156.1">
    <property type="nucleotide sequence ID" value="NZ_CP025583.1"/>
</dbReference>
<evidence type="ECO:0000313" key="2">
    <source>
        <dbReference type="EMBL" id="AUM73804.1"/>
    </source>
</evidence>
<keyword evidence="1" id="KW-0472">Membrane</keyword>
<reference evidence="3" key="1">
    <citation type="submission" date="2017-12" db="EMBL/GenBank/DDBJ databases">
        <title>Genomic analysis of Paracoccus sp. CBA4604.</title>
        <authorList>
            <person name="Roh S.W."/>
            <person name="Kim J.Y."/>
            <person name="Kim J.S."/>
        </authorList>
    </citation>
    <scope>NUCLEOTIDE SEQUENCE [LARGE SCALE GENOMIC DNA]</scope>
    <source>
        <strain evidence="3">CBA4604</strain>
    </source>
</reference>
<name>A0A2K9MDX7_9RHOB</name>
<feature type="transmembrane region" description="Helical" evidence="1">
    <location>
        <begin position="50"/>
        <end position="74"/>
    </location>
</feature>
<evidence type="ECO:0000256" key="1">
    <source>
        <dbReference type="SAM" id="Phobius"/>
    </source>
</evidence>
<dbReference type="KEGG" id="paru:CYR75_05450"/>